<organism evidence="8 9">
    <name type="scientific">Bilophila wadsworthia (strain 3_1_6)</name>
    <dbReference type="NCBI Taxonomy" id="563192"/>
    <lineage>
        <taxon>Bacteria</taxon>
        <taxon>Pseudomonadati</taxon>
        <taxon>Thermodesulfobacteriota</taxon>
        <taxon>Desulfovibrionia</taxon>
        <taxon>Desulfovibrionales</taxon>
        <taxon>Desulfovibrionaceae</taxon>
        <taxon>Bilophila</taxon>
    </lineage>
</organism>
<keyword evidence="2 6" id="KW-1003">Cell membrane</keyword>
<evidence type="ECO:0000256" key="2">
    <source>
        <dbReference type="ARBA" id="ARBA00022475"/>
    </source>
</evidence>
<comment type="caution">
    <text evidence="8">The sequence shown here is derived from an EMBL/GenBank/DDBJ whole genome shotgun (WGS) entry which is preliminary data.</text>
</comment>
<feature type="transmembrane region" description="Helical" evidence="6">
    <location>
        <begin position="159"/>
        <end position="179"/>
    </location>
</feature>
<feature type="transmembrane region" description="Helical" evidence="6">
    <location>
        <begin position="191"/>
        <end position="209"/>
    </location>
</feature>
<feature type="transmembrane region" description="Helical" evidence="6">
    <location>
        <begin position="6"/>
        <end position="29"/>
    </location>
</feature>
<evidence type="ECO:0000256" key="4">
    <source>
        <dbReference type="ARBA" id="ARBA00022989"/>
    </source>
</evidence>
<evidence type="ECO:0000256" key="6">
    <source>
        <dbReference type="RuleBase" id="RU366058"/>
    </source>
</evidence>
<evidence type="ECO:0000313" key="9">
    <source>
        <dbReference type="Proteomes" id="UP000006034"/>
    </source>
</evidence>
<dbReference type="InterPro" id="IPR032816">
    <property type="entry name" value="VTT_dom"/>
</dbReference>
<proteinExistence type="inferred from homology"/>
<sequence>MPRFFRAWRGVIALAVLLIGAGLALRWLAPQAETVTRWIDVYMPSGYMGGFFYVCSVAVLICLAVPRQLLSFAGGYAFGPLCGAVFATLGVTLGCVLAFGMARYCGRSFVERRYGDKAAAFNRYAVQRPFILAILIRLFPSGNNLVFSLLAGVSRIPAWPFFLGSCLGYIPQNLLFAMIGSGMRVDKGWRIGLSALLFAASCALGWWLYKRYAAAYPMGARNEH</sequence>
<feature type="domain" description="VTT" evidence="7">
    <location>
        <begin position="65"/>
        <end position="181"/>
    </location>
</feature>
<keyword evidence="3 6" id="KW-0812">Transmembrane</keyword>
<evidence type="ECO:0000256" key="1">
    <source>
        <dbReference type="ARBA" id="ARBA00004651"/>
    </source>
</evidence>
<dbReference type="HOGENOM" id="CLU_038944_4_1_7"/>
<keyword evidence="4 6" id="KW-1133">Transmembrane helix</keyword>
<evidence type="ECO:0000256" key="3">
    <source>
        <dbReference type="ARBA" id="ARBA00022692"/>
    </source>
</evidence>
<dbReference type="Pfam" id="PF09335">
    <property type="entry name" value="VTT_dom"/>
    <property type="match status" value="1"/>
</dbReference>
<comment type="subcellular location">
    <subcellularLocation>
        <location evidence="1 6">Cell membrane</location>
        <topology evidence="1 6">Multi-pass membrane protein</topology>
    </subcellularLocation>
</comment>
<name>E5Y5I4_BILW3</name>
<dbReference type="GeneID" id="78086569"/>
<evidence type="ECO:0000313" key="8">
    <source>
        <dbReference type="EMBL" id="EFV44709.1"/>
    </source>
</evidence>
<keyword evidence="9" id="KW-1185">Reference proteome</keyword>
<protein>
    <recommendedName>
        <fullName evidence="6">TVP38/TMEM64 family membrane protein</fullName>
    </recommendedName>
</protein>
<evidence type="ECO:0000256" key="5">
    <source>
        <dbReference type="ARBA" id="ARBA00023136"/>
    </source>
</evidence>
<dbReference type="GO" id="GO:0005886">
    <property type="term" value="C:plasma membrane"/>
    <property type="evidence" value="ECO:0007669"/>
    <property type="project" value="UniProtKB-SubCell"/>
</dbReference>
<dbReference type="RefSeq" id="WP_005026655.1">
    <property type="nucleotide sequence ID" value="NZ_KE150238.1"/>
</dbReference>
<feature type="transmembrane region" description="Helical" evidence="6">
    <location>
        <begin position="50"/>
        <end position="70"/>
    </location>
</feature>
<feature type="transmembrane region" description="Helical" evidence="6">
    <location>
        <begin position="76"/>
        <end position="100"/>
    </location>
</feature>
<dbReference type="PANTHER" id="PTHR12677:SF59">
    <property type="entry name" value="GOLGI APPARATUS MEMBRANE PROTEIN TVP38-RELATED"/>
    <property type="match status" value="1"/>
</dbReference>
<dbReference type="Proteomes" id="UP000006034">
    <property type="component" value="Unassembled WGS sequence"/>
</dbReference>
<dbReference type="PANTHER" id="PTHR12677">
    <property type="entry name" value="GOLGI APPARATUS MEMBRANE PROTEIN TVP38-RELATED"/>
    <property type="match status" value="1"/>
</dbReference>
<accession>E5Y5I4</accession>
<dbReference type="STRING" id="563192.HMPREF0179_01447"/>
<gene>
    <name evidence="8" type="ORF">HMPREF0179_01447</name>
</gene>
<comment type="similarity">
    <text evidence="6">Belongs to the TVP38/TMEM64 family.</text>
</comment>
<reference evidence="8 9" key="2">
    <citation type="submission" date="2013-04" db="EMBL/GenBank/DDBJ databases">
        <title>The Genome Sequence of Bilophila wadsworthia 3_1_6.</title>
        <authorList>
            <consortium name="The Broad Institute Genomics Platform"/>
            <person name="Earl A."/>
            <person name="Ward D."/>
            <person name="Feldgarden M."/>
            <person name="Gevers D."/>
            <person name="Sibley C."/>
            <person name="Strauss J."/>
            <person name="Allen-Vercoe E."/>
            <person name="Walker B."/>
            <person name="Young S."/>
            <person name="Zeng Q."/>
            <person name="Gargeya S."/>
            <person name="Fitzgerald M."/>
            <person name="Haas B."/>
            <person name="Abouelleil A."/>
            <person name="Allen A.W."/>
            <person name="Alvarado L."/>
            <person name="Arachchi H.M."/>
            <person name="Berlin A.M."/>
            <person name="Chapman S.B."/>
            <person name="Gainer-Dewar J."/>
            <person name="Goldberg J."/>
            <person name="Griggs A."/>
            <person name="Gujja S."/>
            <person name="Hansen M."/>
            <person name="Howarth C."/>
            <person name="Imamovic A."/>
            <person name="Ireland A."/>
            <person name="Larimer J."/>
            <person name="McCowan C."/>
            <person name="Murphy C."/>
            <person name="Pearson M."/>
            <person name="Poon T.W."/>
            <person name="Priest M."/>
            <person name="Roberts A."/>
            <person name="Saif S."/>
            <person name="Shea T."/>
            <person name="Sisk P."/>
            <person name="Sykes S."/>
            <person name="Wortman J."/>
            <person name="Nusbaum C."/>
            <person name="Birren B."/>
        </authorList>
    </citation>
    <scope>NUCLEOTIDE SEQUENCE [LARGE SCALE GENOMIC DNA]</scope>
    <source>
        <strain evidence="8 9">3_1_6</strain>
    </source>
</reference>
<dbReference type="EMBL" id="ADCP02000001">
    <property type="protein sequence ID" value="EFV44709.1"/>
    <property type="molecule type" value="Genomic_DNA"/>
</dbReference>
<dbReference type="InterPro" id="IPR015414">
    <property type="entry name" value="TMEM64"/>
</dbReference>
<dbReference type="eggNOG" id="COG0398">
    <property type="taxonomic scope" value="Bacteria"/>
</dbReference>
<dbReference type="OrthoDB" id="7348996at2"/>
<reference evidence="8 9" key="1">
    <citation type="submission" date="2010-10" db="EMBL/GenBank/DDBJ databases">
        <authorList>
            <consortium name="The Broad Institute Genome Sequencing Platform"/>
            <person name="Ward D."/>
            <person name="Earl A."/>
            <person name="Feldgarden M."/>
            <person name="Young S.K."/>
            <person name="Gargeya S."/>
            <person name="Zeng Q."/>
            <person name="Alvarado L."/>
            <person name="Berlin A."/>
            <person name="Bochicchio J."/>
            <person name="Chapman S.B."/>
            <person name="Chen Z."/>
            <person name="Freedman E."/>
            <person name="Gellesch M."/>
            <person name="Goldberg J."/>
            <person name="Griggs A."/>
            <person name="Gujja S."/>
            <person name="Heilman E."/>
            <person name="Heiman D."/>
            <person name="Howarth C."/>
            <person name="Mehta T."/>
            <person name="Neiman D."/>
            <person name="Pearson M."/>
            <person name="Roberts A."/>
            <person name="Saif S."/>
            <person name="Shea T."/>
            <person name="Shenoy N."/>
            <person name="Sisk P."/>
            <person name="Stolte C."/>
            <person name="Sykes S."/>
            <person name="White J."/>
            <person name="Yandava C."/>
            <person name="Allen-Vercoe E."/>
            <person name="Sibley C."/>
            <person name="Ambrose C.E."/>
            <person name="Strauss J."/>
            <person name="Daigneault M."/>
            <person name="Haas B."/>
            <person name="Nusbaum C."/>
            <person name="Birren B."/>
        </authorList>
    </citation>
    <scope>NUCLEOTIDE SEQUENCE [LARGE SCALE GENOMIC DNA]</scope>
    <source>
        <strain evidence="8 9">3_1_6</strain>
    </source>
</reference>
<dbReference type="AlphaFoldDB" id="E5Y5I4"/>
<keyword evidence="5 6" id="KW-0472">Membrane</keyword>
<evidence type="ECO:0000259" key="7">
    <source>
        <dbReference type="Pfam" id="PF09335"/>
    </source>
</evidence>